<dbReference type="Gene3D" id="3.60.130.10">
    <property type="entry name" value="Clavaminate synthase-like"/>
    <property type="match status" value="1"/>
</dbReference>
<evidence type="ECO:0000256" key="1">
    <source>
        <dbReference type="ARBA" id="ARBA00001954"/>
    </source>
</evidence>
<reference evidence="7" key="1">
    <citation type="submission" date="2020-07" db="EMBL/GenBank/DDBJ databases">
        <title>Description of Mycobacterium gordonae subsp. intergordonae subsp.nov. and Mycobacterium gordonae subsp. gordonae subsp. nov.</title>
        <authorList>
            <person name="Yu X."/>
        </authorList>
    </citation>
    <scope>NUCLEOTIDE SEQUENCE [LARGE SCALE GENOMIC DNA]</scope>
    <source>
        <strain evidence="7">24</strain>
    </source>
</reference>
<organism evidence="6 7">
    <name type="scientific">Mycobacterium vicinigordonae</name>
    <dbReference type="NCBI Taxonomy" id="1719132"/>
    <lineage>
        <taxon>Bacteria</taxon>
        <taxon>Bacillati</taxon>
        <taxon>Actinomycetota</taxon>
        <taxon>Actinomycetes</taxon>
        <taxon>Mycobacteriales</taxon>
        <taxon>Mycobacteriaceae</taxon>
        <taxon>Mycobacterium</taxon>
    </lineage>
</organism>
<dbReference type="InterPro" id="IPR050411">
    <property type="entry name" value="AlphaKG_dependent_hydroxylases"/>
</dbReference>
<dbReference type="SUPFAM" id="SSF51197">
    <property type="entry name" value="Clavaminate synthase-like"/>
    <property type="match status" value="1"/>
</dbReference>
<feature type="domain" description="TauD/TfdA-like" evidence="5">
    <location>
        <begin position="81"/>
        <end position="334"/>
    </location>
</feature>
<comment type="cofactor">
    <cofactor evidence="1">
        <name>Fe(2+)</name>
        <dbReference type="ChEBI" id="CHEBI:29033"/>
    </cofactor>
</comment>
<dbReference type="Pfam" id="PF02668">
    <property type="entry name" value="TauD"/>
    <property type="match status" value="1"/>
</dbReference>
<accession>A0A7D6I5Z1</accession>
<evidence type="ECO:0000256" key="2">
    <source>
        <dbReference type="ARBA" id="ARBA00023002"/>
    </source>
</evidence>
<proteinExistence type="predicted"/>
<keyword evidence="4" id="KW-0045">Antibiotic biosynthesis</keyword>
<evidence type="ECO:0000259" key="5">
    <source>
        <dbReference type="Pfam" id="PF02668"/>
    </source>
</evidence>
<gene>
    <name evidence="6" type="ORF">H0P51_16005</name>
</gene>
<name>A0A7D6I5Z1_9MYCO</name>
<keyword evidence="6" id="KW-0223">Dioxygenase</keyword>
<evidence type="ECO:0000256" key="4">
    <source>
        <dbReference type="ARBA" id="ARBA00023194"/>
    </source>
</evidence>
<dbReference type="GO" id="GO:0017000">
    <property type="term" value="P:antibiotic biosynthetic process"/>
    <property type="evidence" value="ECO:0007669"/>
    <property type="project" value="UniProtKB-KW"/>
</dbReference>
<keyword evidence="2" id="KW-0560">Oxidoreductase</keyword>
<evidence type="ECO:0000313" key="7">
    <source>
        <dbReference type="Proteomes" id="UP000510682"/>
    </source>
</evidence>
<dbReference type="Proteomes" id="UP000510682">
    <property type="component" value="Chromosome"/>
</dbReference>
<dbReference type="RefSeq" id="WP_180913787.1">
    <property type="nucleotide sequence ID" value="NZ_CP059165.1"/>
</dbReference>
<dbReference type="InterPro" id="IPR042098">
    <property type="entry name" value="TauD-like_sf"/>
</dbReference>
<keyword evidence="7" id="KW-1185">Reference proteome</keyword>
<dbReference type="InterPro" id="IPR003819">
    <property type="entry name" value="TauD/TfdA-like"/>
</dbReference>
<dbReference type="KEGG" id="mgor:H0P51_16005"/>
<protein>
    <submittedName>
        <fullName evidence="6">TauD/TfdA family dioxygenase</fullName>
    </submittedName>
</protein>
<dbReference type="AlphaFoldDB" id="A0A7D6I5Z1"/>
<keyword evidence="3" id="KW-0408">Iron</keyword>
<dbReference type="EMBL" id="CP059165">
    <property type="protein sequence ID" value="QLL05377.1"/>
    <property type="molecule type" value="Genomic_DNA"/>
</dbReference>
<evidence type="ECO:0000256" key="3">
    <source>
        <dbReference type="ARBA" id="ARBA00023004"/>
    </source>
</evidence>
<reference evidence="7" key="2">
    <citation type="submission" date="2023-07" db="EMBL/GenBank/DDBJ databases">
        <title>Description of Mycobacterium gordonae subsp. intergordonae subsp.nov. and Mycobacterium gordonae subsp. gordonae subsp. nov.</title>
        <authorList>
            <person name="Huang H."/>
        </authorList>
    </citation>
    <scope>NUCLEOTIDE SEQUENCE [LARGE SCALE GENOMIC DNA]</scope>
    <source>
        <strain evidence="7">24</strain>
    </source>
</reference>
<dbReference type="PANTHER" id="PTHR10696">
    <property type="entry name" value="GAMMA-BUTYROBETAINE HYDROXYLASE-RELATED"/>
    <property type="match status" value="1"/>
</dbReference>
<sequence>MGTATETRKRIELLMGNDSAKAQSGTQREPIAGPSAWNRDSIHAWDYLIGVGPRQVEACLRIRDGLRCRGRRLDTITPADFQEPELVEIARAMRHCLRLGPGFCVLRGLPLEGWTDEEASMLYWGLGTYLGGPQPQNKQGDRVYLVQDTGQSVAEARGSKTNSELIYHTDSACAYAGSRPDVLGLLCLRKAVSGGESLMVSGHTAYNAVLASNPDLVEELYGQFCFDRSHETEPGEDPITEGAILTDTTDGVRIRYNRLHIELGHYRGGRPLTDRQRQALDAFDRALTDPANAVEFTLTPGDVLFADNHVTLHNRRAFVDAPEVEARRCLVRLWLAGEPRN</sequence>
<dbReference type="GO" id="GO:0051213">
    <property type="term" value="F:dioxygenase activity"/>
    <property type="evidence" value="ECO:0007669"/>
    <property type="project" value="UniProtKB-KW"/>
</dbReference>
<evidence type="ECO:0000313" key="6">
    <source>
        <dbReference type="EMBL" id="QLL05377.1"/>
    </source>
</evidence>
<dbReference type="PANTHER" id="PTHR10696:SF56">
    <property type="entry name" value="TAUD_TFDA-LIKE DOMAIN-CONTAINING PROTEIN"/>
    <property type="match status" value="1"/>
</dbReference>